<dbReference type="Pfam" id="PF13476">
    <property type="entry name" value="AAA_23"/>
    <property type="match status" value="1"/>
</dbReference>
<organism evidence="2 3">
    <name type="scientific">Siccirubricoccus soli</name>
    <dbReference type="NCBI Taxonomy" id="2899147"/>
    <lineage>
        <taxon>Bacteria</taxon>
        <taxon>Pseudomonadati</taxon>
        <taxon>Pseudomonadota</taxon>
        <taxon>Alphaproteobacteria</taxon>
        <taxon>Acetobacterales</taxon>
        <taxon>Roseomonadaceae</taxon>
        <taxon>Siccirubricoccus</taxon>
    </lineage>
</organism>
<sequence length="482" mass="54291">MALSREMRRLDAKWLTNSAWPKRLEWMELINLRGWNGHRVEFAFPIVAIVGENGSGKSTILQAAAASYRSPGRSKRMKFASDFFPDTPWDQIKDARITYSVREGATSVQDSVRKPDKRWRGNPERRERRTYYIDLSRIQPLSARAGYLRLAKATVRLGKARNFALEVVQRLSKIMGHSYDAASMASTQLDTKRLVPVVKRRGNSYSGFHQGAGELTAAELLSNEFEKYSLVIIDEIESSLHPRAQRRLIRDLAELAREKEIQFIISTHSPYVLEELPAKGRICIVETDAGKTTVTGVSPEFAMSRMDEESHPECDVYVEDDAAAALMREAIVAEERDMIGRVQIIPFGAASVGISLGLMVKQNRFPRKSVVFLDGDQDRAPGVHLLPGEDAPERVVFEALEQADWPEMPERLGRQKHQIKEAMGRAMTLSNHHDWVGSASEALFVTSTQLWQVMCAAWVKRCASTADKKALVVPVRDVLEDL</sequence>
<dbReference type="SMART" id="SM00382">
    <property type="entry name" value="AAA"/>
    <property type="match status" value="1"/>
</dbReference>
<feature type="domain" description="AAA+ ATPase" evidence="1">
    <location>
        <begin position="43"/>
        <end position="289"/>
    </location>
</feature>
<dbReference type="InterPro" id="IPR027417">
    <property type="entry name" value="P-loop_NTPase"/>
</dbReference>
<accession>A0ABT1CZQ7</accession>
<dbReference type="InterPro" id="IPR003593">
    <property type="entry name" value="AAA+_ATPase"/>
</dbReference>
<gene>
    <name evidence="2" type="ORF">JYK14_02920</name>
</gene>
<proteinExistence type="predicted"/>
<dbReference type="Pfam" id="PF13304">
    <property type="entry name" value="AAA_21"/>
    <property type="match status" value="1"/>
</dbReference>
<dbReference type="Proteomes" id="UP001523392">
    <property type="component" value="Unassembled WGS sequence"/>
</dbReference>
<dbReference type="PANTHER" id="PTHR43581">
    <property type="entry name" value="ATP/GTP PHOSPHATASE"/>
    <property type="match status" value="1"/>
</dbReference>
<dbReference type="InterPro" id="IPR003959">
    <property type="entry name" value="ATPase_AAA_core"/>
</dbReference>
<comment type="caution">
    <text evidence="2">The sequence shown here is derived from an EMBL/GenBank/DDBJ whole genome shotgun (WGS) entry which is preliminary data.</text>
</comment>
<name>A0ABT1CZQ7_9PROT</name>
<dbReference type="SUPFAM" id="SSF52540">
    <property type="entry name" value="P-loop containing nucleoside triphosphate hydrolases"/>
    <property type="match status" value="1"/>
</dbReference>
<dbReference type="Gene3D" id="3.40.50.300">
    <property type="entry name" value="P-loop containing nucleotide triphosphate hydrolases"/>
    <property type="match status" value="1"/>
</dbReference>
<dbReference type="InterPro" id="IPR038729">
    <property type="entry name" value="Rad50/SbcC_AAA"/>
</dbReference>
<protein>
    <submittedName>
        <fullName evidence="2">AAA family ATPase</fullName>
    </submittedName>
</protein>
<dbReference type="InterPro" id="IPR051396">
    <property type="entry name" value="Bact_Antivir_Def_Nuclease"/>
</dbReference>
<dbReference type="PANTHER" id="PTHR43581:SF2">
    <property type="entry name" value="EXCINUCLEASE ATPASE SUBUNIT"/>
    <property type="match status" value="1"/>
</dbReference>
<reference evidence="2 3" key="1">
    <citation type="submission" date="2021-12" db="EMBL/GenBank/DDBJ databases">
        <title>Siccirubricoccus leaddurans sp. nov., a high concentration Zn2+ tolerance bacterium.</title>
        <authorList>
            <person name="Cao Y."/>
        </authorList>
    </citation>
    <scope>NUCLEOTIDE SEQUENCE [LARGE SCALE GENOMIC DNA]</scope>
    <source>
        <strain evidence="2 3">KC 17139</strain>
    </source>
</reference>
<dbReference type="RefSeq" id="WP_252951737.1">
    <property type="nucleotide sequence ID" value="NZ_JAFIRR010000016.1"/>
</dbReference>
<dbReference type="EMBL" id="JAFIRR010000016">
    <property type="protein sequence ID" value="MCO6415129.1"/>
    <property type="molecule type" value="Genomic_DNA"/>
</dbReference>
<evidence type="ECO:0000313" key="3">
    <source>
        <dbReference type="Proteomes" id="UP001523392"/>
    </source>
</evidence>
<evidence type="ECO:0000259" key="1">
    <source>
        <dbReference type="SMART" id="SM00382"/>
    </source>
</evidence>
<evidence type="ECO:0000313" key="2">
    <source>
        <dbReference type="EMBL" id="MCO6415129.1"/>
    </source>
</evidence>
<keyword evidence="3" id="KW-1185">Reference proteome</keyword>